<dbReference type="SUPFAM" id="SSF109604">
    <property type="entry name" value="HD-domain/PDEase-like"/>
    <property type="match status" value="1"/>
</dbReference>
<dbReference type="CDD" id="cd00077">
    <property type="entry name" value="HDc"/>
    <property type="match status" value="1"/>
</dbReference>
<dbReference type="AlphaFoldDB" id="A0A1I1YQ92"/>
<dbReference type="InterPro" id="IPR006675">
    <property type="entry name" value="HDIG_dom"/>
</dbReference>
<dbReference type="SMART" id="SM00471">
    <property type="entry name" value="HDc"/>
    <property type="match status" value="1"/>
</dbReference>
<dbReference type="InterPro" id="IPR037522">
    <property type="entry name" value="HD_GYP_dom"/>
</dbReference>
<evidence type="ECO:0000259" key="1">
    <source>
        <dbReference type="PROSITE" id="PS51832"/>
    </source>
</evidence>
<sequence length="354" mass="40909">MRLHISDLKEGDILLRDTFNGYGLHVLSKGTILQQKDIAKLFQHQVDYVDIEDRRTTEQPVHRTLETSVHPKWLPNVRPDYENAVKGFQDLFMKATNDGIVNQDEVAAAFQPLLKNFQMERDVVSMLLLLNTADDYTYQHSVQVGMLSYYLASWLGYTELEALEISKAGYLHDIGKSRIPSSILNKPAKLTDQEFEEVKKHTLYGHEIIHQSFKDQSEMMAISALQHHERNDGSGYPHGLHGDEIHPVAKMIAVVDIYSAMISERVYKKKRDLFFVLKELYKMSFNELDAHTTHTFIKHMIPNFIGKKAVLESGEVGTIVMTHPTEFFRPLVQLEDRFIDLTVDREYEIKEIIF</sequence>
<reference evidence="3" key="1">
    <citation type="submission" date="2016-10" db="EMBL/GenBank/DDBJ databases">
        <authorList>
            <person name="Varghese N."/>
            <person name="Submissions S."/>
        </authorList>
    </citation>
    <scope>NUCLEOTIDE SEQUENCE [LARGE SCALE GENOMIC DNA]</scope>
    <source>
        <strain evidence="3">CGMCC 1.10784</strain>
    </source>
</reference>
<dbReference type="RefSeq" id="WP_091185726.1">
    <property type="nucleotide sequence ID" value="NZ_FOMT01000002.1"/>
</dbReference>
<gene>
    <name evidence="2" type="ORF">SAMN05216378_2745</name>
</gene>
<dbReference type="EMBL" id="FOMT01000002">
    <property type="protein sequence ID" value="SFE21482.1"/>
    <property type="molecule type" value="Genomic_DNA"/>
</dbReference>
<evidence type="ECO:0000313" key="2">
    <source>
        <dbReference type="EMBL" id="SFE21482.1"/>
    </source>
</evidence>
<dbReference type="PANTHER" id="PTHR43155:SF2">
    <property type="entry name" value="CYCLIC DI-GMP PHOSPHODIESTERASE PA4108"/>
    <property type="match status" value="1"/>
</dbReference>
<keyword evidence="3" id="KW-1185">Reference proteome</keyword>
<dbReference type="InterPro" id="IPR003607">
    <property type="entry name" value="HD/PDEase_dom"/>
</dbReference>
<protein>
    <submittedName>
        <fullName evidence="2">HDIG domain-containing protein</fullName>
    </submittedName>
</protein>
<dbReference type="Gene3D" id="1.10.3210.10">
    <property type="entry name" value="Hypothetical protein af1432"/>
    <property type="match status" value="1"/>
</dbReference>
<organism evidence="2 3">
    <name type="scientific">Paenibacillus catalpae</name>
    <dbReference type="NCBI Taxonomy" id="1045775"/>
    <lineage>
        <taxon>Bacteria</taxon>
        <taxon>Bacillati</taxon>
        <taxon>Bacillota</taxon>
        <taxon>Bacilli</taxon>
        <taxon>Bacillales</taxon>
        <taxon>Paenibacillaceae</taxon>
        <taxon>Paenibacillus</taxon>
    </lineage>
</organism>
<dbReference type="Proteomes" id="UP000198855">
    <property type="component" value="Unassembled WGS sequence"/>
</dbReference>
<evidence type="ECO:0000313" key="3">
    <source>
        <dbReference type="Proteomes" id="UP000198855"/>
    </source>
</evidence>
<dbReference type="OrthoDB" id="9759601at2"/>
<name>A0A1I1YQ92_9BACL</name>
<feature type="domain" description="HD-GYP" evidence="1">
    <location>
        <begin position="115"/>
        <end position="312"/>
    </location>
</feature>
<dbReference type="NCBIfam" id="TIGR00277">
    <property type="entry name" value="HDIG"/>
    <property type="match status" value="1"/>
</dbReference>
<dbReference type="STRING" id="1045775.SAMN05216378_2745"/>
<dbReference type="PROSITE" id="PS51832">
    <property type="entry name" value="HD_GYP"/>
    <property type="match status" value="1"/>
</dbReference>
<accession>A0A1I1YQ92</accession>
<proteinExistence type="predicted"/>
<dbReference type="Pfam" id="PF13487">
    <property type="entry name" value="HD_5"/>
    <property type="match status" value="1"/>
</dbReference>
<dbReference type="PANTHER" id="PTHR43155">
    <property type="entry name" value="CYCLIC DI-GMP PHOSPHODIESTERASE PA4108-RELATED"/>
    <property type="match status" value="1"/>
</dbReference>